<organism evidence="1">
    <name type="scientific">Medioppia subpectinata</name>
    <dbReference type="NCBI Taxonomy" id="1979941"/>
    <lineage>
        <taxon>Eukaryota</taxon>
        <taxon>Metazoa</taxon>
        <taxon>Ecdysozoa</taxon>
        <taxon>Arthropoda</taxon>
        <taxon>Chelicerata</taxon>
        <taxon>Arachnida</taxon>
        <taxon>Acari</taxon>
        <taxon>Acariformes</taxon>
        <taxon>Sarcoptiformes</taxon>
        <taxon>Oribatida</taxon>
        <taxon>Brachypylina</taxon>
        <taxon>Oppioidea</taxon>
        <taxon>Oppiidae</taxon>
        <taxon>Medioppia</taxon>
    </lineage>
</organism>
<keyword evidence="2" id="KW-1185">Reference proteome</keyword>
<dbReference type="InterPro" id="IPR031620">
    <property type="entry name" value="DCAF17"/>
</dbReference>
<dbReference type="OrthoDB" id="6508211at2759"/>
<dbReference type="GO" id="GO:0016567">
    <property type="term" value="P:protein ubiquitination"/>
    <property type="evidence" value="ECO:0007669"/>
    <property type="project" value="InterPro"/>
</dbReference>
<dbReference type="SUPFAM" id="SSF81606">
    <property type="entry name" value="PP2C-like"/>
    <property type="match status" value="1"/>
</dbReference>
<name>A0A7R9KR13_9ACAR</name>
<dbReference type="PANTHER" id="PTHR14815:SF2">
    <property type="entry name" value="DDB1- AND CUL4-ASSOCIATED FACTOR 17"/>
    <property type="match status" value="1"/>
</dbReference>
<gene>
    <name evidence="1" type="ORF">OSB1V03_LOCUS7007</name>
</gene>
<dbReference type="Gene3D" id="3.60.40.10">
    <property type="entry name" value="PPM-type phosphatase domain"/>
    <property type="match status" value="1"/>
</dbReference>
<proteinExistence type="predicted"/>
<feature type="non-terminal residue" evidence="1">
    <location>
        <position position="1"/>
    </location>
</feature>
<dbReference type="Pfam" id="PF15802">
    <property type="entry name" value="DCAF17"/>
    <property type="match status" value="1"/>
</dbReference>
<accession>A0A7R9KR13</accession>
<dbReference type="EMBL" id="OC858526">
    <property type="protein sequence ID" value="CAD7626574.1"/>
    <property type="molecule type" value="Genomic_DNA"/>
</dbReference>
<dbReference type="InterPro" id="IPR036457">
    <property type="entry name" value="PPM-type-like_dom_sf"/>
</dbReference>
<dbReference type="Proteomes" id="UP000759131">
    <property type="component" value="Unassembled WGS sequence"/>
</dbReference>
<sequence>GRRPKMEDKFTYVNDSQRLGIEYWAVFDGHGGDVSLLYLNIALRRERWHYVTNPSNSSGVFEVRNVATNELAENGRFVVRNNTTFADTLSFHTDDTGRLVYESGNYIKFYQIFGEKNPFSIRQQFEMKVRFNDKNGVNNGTEITRRVNARREAKKNICYAEKSWRKILATHFENELDMYSILETNTQLGNQKNNGMITICDNNTGEILHEISLGLTLNESQS</sequence>
<evidence type="ECO:0000313" key="1">
    <source>
        <dbReference type="EMBL" id="CAD7626574.1"/>
    </source>
</evidence>
<reference evidence="1" key="1">
    <citation type="submission" date="2020-11" db="EMBL/GenBank/DDBJ databases">
        <authorList>
            <person name="Tran Van P."/>
        </authorList>
    </citation>
    <scope>NUCLEOTIDE SEQUENCE</scope>
</reference>
<dbReference type="AlphaFoldDB" id="A0A7R9KR13"/>
<dbReference type="EMBL" id="CAJPIZ010003951">
    <property type="protein sequence ID" value="CAG2107004.1"/>
    <property type="molecule type" value="Genomic_DNA"/>
</dbReference>
<evidence type="ECO:0000313" key="2">
    <source>
        <dbReference type="Proteomes" id="UP000759131"/>
    </source>
</evidence>
<dbReference type="GO" id="GO:0080008">
    <property type="term" value="C:Cul4-RING E3 ubiquitin ligase complex"/>
    <property type="evidence" value="ECO:0007669"/>
    <property type="project" value="TreeGrafter"/>
</dbReference>
<protein>
    <submittedName>
        <fullName evidence="1">Uncharacterized protein</fullName>
    </submittedName>
</protein>
<dbReference type="PANTHER" id="PTHR14815">
    <property type="entry name" value="DDB1- AND CUL4-ASSOCIATED FACTOR 17"/>
    <property type="match status" value="1"/>
</dbReference>